<dbReference type="EMBL" id="OX596090">
    <property type="protein sequence ID" value="CAN0538231.1"/>
    <property type="molecule type" value="Genomic_DNA"/>
</dbReference>
<reference evidence="1" key="1">
    <citation type="submission" date="2023-05" db="EMBL/GenBank/DDBJ databases">
        <authorList>
            <consortium name="ELIXIR-Norway"/>
        </authorList>
    </citation>
    <scope>NUCLEOTIDE SEQUENCE</scope>
</reference>
<reference evidence="1" key="2">
    <citation type="submission" date="2025-03" db="EMBL/GenBank/DDBJ databases">
        <authorList>
            <consortium name="ELIXIR-Norway"/>
            <consortium name="Elixir Norway"/>
        </authorList>
    </citation>
    <scope>NUCLEOTIDE SEQUENCE</scope>
</reference>
<name>A0AC60A0F1_RANTA</name>
<protein>
    <submittedName>
        <fullName evidence="1">Uncharacterized protein</fullName>
    </submittedName>
</protein>
<evidence type="ECO:0000313" key="1">
    <source>
        <dbReference type="EMBL" id="CAN0538231.1"/>
    </source>
</evidence>
<sequence length="110" mass="13140">MVWAKKRKWFFHLNSDLCINTLIIKDISQGMLYGGYEHSVDNQREDRFLFRGLRTKAKEDNIARQSGLQLSQRLMNDQEHRPWSQKTWNQVLTPLFNELSNPEVTNTFRL</sequence>
<accession>A0AC60A0F1</accession>
<gene>
    <name evidence="1" type="ORF">MRATA1EN22A_LOCUS25013</name>
</gene>
<evidence type="ECO:0000313" key="2">
    <source>
        <dbReference type="Proteomes" id="UP001162501"/>
    </source>
</evidence>
<organism evidence="1 2">
    <name type="scientific">Rangifer tarandus platyrhynchus</name>
    <name type="common">Svalbard reindeer</name>
    <dbReference type="NCBI Taxonomy" id="3082113"/>
    <lineage>
        <taxon>Eukaryota</taxon>
        <taxon>Metazoa</taxon>
        <taxon>Chordata</taxon>
        <taxon>Craniata</taxon>
        <taxon>Vertebrata</taxon>
        <taxon>Euteleostomi</taxon>
        <taxon>Mammalia</taxon>
        <taxon>Eutheria</taxon>
        <taxon>Laurasiatheria</taxon>
        <taxon>Artiodactyla</taxon>
        <taxon>Ruminantia</taxon>
        <taxon>Pecora</taxon>
        <taxon>Cervidae</taxon>
        <taxon>Odocoileinae</taxon>
        <taxon>Rangifer</taxon>
    </lineage>
</organism>
<dbReference type="Proteomes" id="UP001162501">
    <property type="component" value="Chromosome 6"/>
</dbReference>
<proteinExistence type="predicted"/>